<dbReference type="EMBL" id="JBEDUW010000007">
    <property type="protein sequence ID" value="KAK9912726.1"/>
    <property type="molecule type" value="Genomic_DNA"/>
</dbReference>
<gene>
    <name evidence="2" type="ORF">M0R45_036573</name>
</gene>
<evidence type="ECO:0000256" key="1">
    <source>
        <dbReference type="SAM" id="MobiDB-lite"/>
    </source>
</evidence>
<feature type="compositionally biased region" description="Gly residues" evidence="1">
    <location>
        <begin position="15"/>
        <end position="24"/>
    </location>
</feature>
<feature type="region of interest" description="Disordered" evidence="1">
    <location>
        <begin position="1"/>
        <end position="38"/>
    </location>
</feature>
<organism evidence="2 3">
    <name type="scientific">Rubus argutus</name>
    <name type="common">Southern blackberry</name>
    <dbReference type="NCBI Taxonomy" id="59490"/>
    <lineage>
        <taxon>Eukaryota</taxon>
        <taxon>Viridiplantae</taxon>
        <taxon>Streptophyta</taxon>
        <taxon>Embryophyta</taxon>
        <taxon>Tracheophyta</taxon>
        <taxon>Spermatophyta</taxon>
        <taxon>Magnoliopsida</taxon>
        <taxon>eudicotyledons</taxon>
        <taxon>Gunneridae</taxon>
        <taxon>Pentapetalae</taxon>
        <taxon>rosids</taxon>
        <taxon>fabids</taxon>
        <taxon>Rosales</taxon>
        <taxon>Rosaceae</taxon>
        <taxon>Rosoideae</taxon>
        <taxon>Rosoideae incertae sedis</taxon>
        <taxon>Rubus</taxon>
    </lineage>
</organism>
<evidence type="ECO:0000313" key="3">
    <source>
        <dbReference type="Proteomes" id="UP001457282"/>
    </source>
</evidence>
<keyword evidence="3" id="KW-1185">Reference proteome</keyword>
<comment type="caution">
    <text evidence="2">The sequence shown here is derived from an EMBL/GenBank/DDBJ whole genome shotgun (WGS) entry which is preliminary data.</text>
</comment>
<accession>A0AAW1W0B2</accession>
<dbReference type="Proteomes" id="UP001457282">
    <property type="component" value="Unassembled WGS sequence"/>
</dbReference>
<protein>
    <submittedName>
        <fullName evidence="2">Uncharacterized protein</fullName>
    </submittedName>
</protein>
<proteinExistence type="predicted"/>
<sequence length="113" mass="11827">MRAAIIPTGKNKSISGGGGSGGSINGRTTMKAARPASTTTDPKLIQYCPIIYITDDELVVRAPTISLTNDKATSADDDDDNKKKKVTLSSLQSKLATKKVRGLTSVASFIAGR</sequence>
<dbReference type="AlphaFoldDB" id="A0AAW1W0B2"/>
<reference evidence="2 3" key="1">
    <citation type="journal article" date="2023" name="G3 (Bethesda)">
        <title>A chromosome-length genome assembly and annotation of blackberry (Rubus argutus, cv. 'Hillquist').</title>
        <authorList>
            <person name="Bruna T."/>
            <person name="Aryal R."/>
            <person name="Dudchenko O."/>
            <person name="Sargent D.J."/>
            <person name="Mead D."/>
            <person name="Buti M."/>
            <person name="Cavallini A."/>
            <person name="Hytonen T."/>
            <person name="Andres J."/>
            <person name="Pham M."/>
            <person name="Weisz D."/>
            <person name="Mascagni F."/>
            <person name="Usai G."/>
            <person name="Natali L."/>
            <person name="Bassil N."/>
            <person name="Fernandez G.E."/>
            <person name="Lomsadze A."/>
            <person name="Armour M."/>
            <person name="Olukolu B."/>
            <person name="Poorten T."/>
            <person name="Britton C."/>
            <person name="Davik J."/>
            <person name="Ashrafi H."/>
            <person name="Aiden E.L."/>
            <person name="Borodovsky M."/>
            <person name="Worthington M."/>
        </authorList>
    </citation>
    <scope>NUCLEOTIDE SEQUENCE [LARGE SCALE GENOMIC DNA]</scope>
    <source>
        <strain evidence="2">PI 553951</strain>
    </source>
</reference>
<name>A0AAW1W0B2_RUBAR</name>
<evidence type="ECO:0000313" key="2">
    <source>
        <dbReference type="EMBL" id="KAK9912726.1"/>
    </source>
</evidence>